<evidence type="ECO:0000313" key="3">
    <source>
        <dbReference type="EMBL" id="KAG9233844.1"/>
    </source>
</evidence>
<dbReference type="Proteomes" id="UP000824998">
    <property type="component" value="Unassembled WGS sequence"/>
</dbReference>
<keyword evidence="2" id="KW-0732">Signal</keyword>
<feature type="region of interest" description="Disordered" evidence="1">
    <location>
        <begin position="104"/>
        <end position="123"/>
    </location>
</feature>
<dbReference type="AlphaFoldDB" id="A0A9P7YHN2"/>
<name>A0A9P7YHN2_9HELO</name>
<comment type="caution">
    <text evidence="3">The sequence shown here is derived from an EMBL/GenBank/DDBJ whole genome shotgun (WGS) entry which is preliminary data.</text>
</comment>
<feature type="chain" id="PRO_5040428526" evidence="2">
    <location>
        <begin position="21"/>
        <end position="258"/>
    </location>
</feature>
<protein>
    <submittedName>
        <fullName evidence="3">Uncharacterized protein</fullName>
    </submittedName>
</protein>
<sequence>MPSLNTLAASACLLLRLASAFPSADQFTHFPDASEAALIERRGASFNTYGDHSGETSSYDTNSGTYVDSADEHRYASRVKCWTDLMFVANERIAVNWHKTDSELDCGGTRNPDGSPKPSGNSCTSNQAVTATACVTHTNGGTVEAGIDLGVAQKLGNMAEASGSIKFGGSYVHLDAKQTCTTTSTSNTCGWSDDNCHAVWVSPVSNRVHGYVRRRCSSANGDYTAWSHDHSYDLPTTIMRLGCDALCSEESYPGSVPQ</sequence>
<organism evidence="3 4">
    <name type="scientific">Amylocarpus encephaloides</name>
    <dbReference type="NCBI Taxonomy" id="45428"/>
    <lineage>
        <taxon>Eukaryota</taxon>
        <taxon>Fungi</taxon>
        <taxon>Dikarya</taxon>
        <taxon>Ascomycota</taxon>
        <taxon>Pezizomycotina</taxon>
        <taxon>Leotiomycetes</taxon>
        <taxon>Helotiales</taxon>
        <taxon>Helotiales incertae sedis</taxon>
        <taxon>Amylocarpus</taxon>
    </lineage>
</organism>
<evidence type="ECO:0000313" key="4">
    <source>
        <dbReference type="Proteomes" id="UP000824998"/>
    </source>
</evidence>
<dbReference type="OrthoDB" id="4817850at2759"/>
<dbReference type="EMBL" id="MU251484">
    <property type="protein sequence ID" value="KAG9233844.1"/>
    <property type="molecule type" value="Genomic_DNA"/>
</dbReference>
<accession>A0A9P7YHN2</accession>
<reference evidence="3" key="1">
    <citation type="journal article" date="2021" name="IMA Fungus">
        <title>Genomic characterization of three marine fungi, including Emericellopsis atlantica sp. nov. with signatures of a generalist lifestyle and marine biomass degradation.</title>
        <authorList>
            <person name="Hagestad O.C."/>
            <person name="Hou L."/>
            <person name="Andersen J.H."/>
            <person name="Hansen E.H."/>
            <person name="Altermark B."/>
            <person name="Li C."/>
            <person name="Kuhnert E."/>
            <person name="Cox R.J."/>
            <person name="Crous P.W."/>
            <person name="Spatafora J.W."/>
            <person name="Lail K."/>
            <person name="Amirebrahimi M."/>
            <person name="Lipzen A."/>
            <person name="Pangilinan J."/>
            <person name="Andreopoulos W."/>
            <person name="Hayes R.D."/>
            <person name="Ng V."/>
            <person name="Grigoriev I.V."/>
            <person name="Jackson S.A."/>
            <person name="Sutton T.D.S."/>
            <person name="Dobson A.D.W."/>
            <person name="Rama T."/>
        </authorList>
    </citation>
    <scope>NUCLEOTIDE SEQUENCE</scope>
    <source>
        <strain evidence="3">TRa018bII</strain>
    </source>
</reference>
<evidence type="ECO:0000256" key="1">
    <source>
        <dbReference type="SAM" id="MobiDB-lite"/>
    </source>
</evidence>
<proteinExistence type="predicted"/>
<gene>
    <name evidence="3" type="ORF">BJ875DRAFT_543434</name>
</gene>
<evidence type="ECO:0000256" key="2">
    <source>
        <dbReference type="SAM" id="SignalP"/>
    </source>
</evidence>
<keyword evidence="4" id="KW-1185">Reference proteome</keyword>
<feature type="signal peptide" evidence="2">
    <location>
        <begin position="1"/>
        <end position="20"/>
    </location>
</feature>